<protein>
    <submittedName>
        <fullName evidence="2">Alpha/beta hydrolase</fullName>
        <ecNumber evidence="2">3.1.1.83</ecNumber>
    </submittedName>
</protein>
<dbReference type="GO" id="GO:0004771">
    <property type="term" value="F:sterol ester esterase activity"/>
    <property type="evidence" value="ECO:0007669"/>
    <property type="project" value="TreeGrafter"/>
</dbReference>
<reference evidence="2 3" key="1">
    <citation type="submission" date="2018-06" db="EMBL/GenBank/DDBJ databases">
        <authorList>
            <consortium name="Pathogen Informatics"/>
            <person name="Doyle S."/>
        </authorList>
    </citation>
    <scope>NUCLEOTIDE SEQUENCE [LARGE SCALE GENOMIC DNA]</scope>
    <source>
        <strain evidence="2 3">NCTC13316</strain>
    </source>
</reference>
<dbReference type="PANTHER" id="PTHR23025">
    <property type="entry name" value="TRIACYLGLYCEROL LIPASE"/>
    <property type="match status" value="1"/>
</dbReference>
<dbReference type="EMBL" id="UGOD01000001">
    <property type="protein sequence ID" value="STX52063.1"/>
    <property type="molecule type" value="Genomic_DNA"/>
</dbReference>
<dbReference type="AlphaFoldDB" id="A0A378JP50"/>
<keyword evidence="2" id="KW-0378">Hydrolase</keyword>
<dbReference type="InterPro" id="IPR029058">
    <property type="entry name" value="AB_hydrolase_fold"/>
</dbReference>
<dbReference type="EC" id="3.1.1.83" evidence="2"/>
<feature type="domain" description="Alpha/beta hydrolase fold-3" evidence="1">
    <location>
        <begin position="86"/>
        <end position="286"/>
    </location>
</feature>
<gene>
    <name evidence="2" type="primary">mlhB</name>
    <name evidence="2" type="ORF">NCTC13316_02167</name>
</gene>
<sequence length="309" mass="34882">MKKSKEPVWMKKGPAQHFYQHLLKNKSIVQQWLTILRSAWGDPGHPDLEKYLDVSYKKQVIKSKDNLDIPISLFIPKQLDSSAVFIYIHGGGWIAPTAGKHQAWAKKIAHLSKIKVISIDYRLAPEHPYPAALEDCVTVYEYIRANSKAKVFIGGDSAGGNLAAAVALYCADHAIAIPDKILCLCPLMDFHFENYPSIFELGIGNPRGDSSLLAFERFCYVPDKKDWKIPYVSPMYGQLQNLPETLILIAEDDPLRDDNIAFVEKLKAANVKVTILSYKDMPHTFYTYPQFLPKQAQSANEAISQFIIK</sequence>
<dbReference type="Proteomes" id="UP000254794">
    <property type="component" value="Unassembled WGS sequence"/>
</dbReference>
<dbReference type="OrthoDB" id="9806180at2"/>
<name>A0A378JP50_9GAMM</name>
<keyword evidence="3" id="KW-1185">Reference proteome</keyword>
<dbReference type="RefSeq" id="WP_115331653.1">
    <property type="nucleotide sequence ID" value="NZ_CAAAHP010000002.1"/>
</dbReference>
<dbReference type="GO" id="GO:0004806">
    <property type="term" value="F:triacylglycerol lipase activity"/>
    <property type="evidence" value="ECO:0007669"/>
    <property type="project" value="TreeGrafter"/>
</dbReference>
<proteinExistence type="predicted"/>
<evidence type="ECO:0000313" key="3">
    <source>
        <dbReference type="Proteomes" id="UP000254794"/>
    </source>
</evidence>
<dbReference type="Pfam" id="PF07859">
    <property type="entry name" value="Abhydrolase_3"/>
    <property type="match status" value="1"/>
</dbReference>
<dbReference type="InterPro" id="IPR013094">
    <property type="entry name" value="AB_hydrolase_3"/>
</dbReference>
<dbReference type="PANTHER" id="PTHR23025:SF3">
    <property type="entry name" value="HORMONE-SENSITIVE LIPASE"/>
    <property type="match status" value="1"/>
</dbReference>
<dbReference type="SUPFAM" id="SSF53474">
    <property type="entry name" value="alpha/beta-Hydrolases"/>
    <property type="match status" value="1"/>
</dbReference>
<accession>A0A378JP50</accession>
<evidence type="ECO:0000313" key="2">
    <source>
        <dbReference type="EMBL" id="STX52063.1"/>
    </source>
</evidence>
<dbReference type="GO" id="GO:0019433">
    <property type="term" value="P:triglyceride catabolic process"/>
    <property type="evidence" value="ECO:0007669"/>
    <property type="project" value="TreeGrafter"/>
</dbReference>
<dbReference type="Gene3D" id="3.40.50.1820">
    <property type="entry name" value="alpha/beta hydrolase"/>
    <property type="match status" value="1"/>
</dbReference>
<dbReference type="GO" id="GO:0005829">
    <property type="term" value="C:cytosol"/>
    <property type="evidence" value="ECO:0007669"/>
    <property type="project" value="TreeGrafter"/>
</dbReference>
<organism evidence="2 3">
    <name type="scientific">Legionella busanensis</name>
    <dbReference type="NCBI Taxonomy" id="190655"/>
    <lineage>
        <taxon>Bacteria</taxon>
        <taxon>Pseudomonadati</taxon>
        <taxon>Pseudomonadota</taxon>
        <taxon>Gammaproteobacteria</taxon>
        <taxon>Legionellales</taxon>
        <taxon>Legionellaceae</taxon>
        <taxon>Legionella</taxon>
    </lineage>
</organism>
<evidence type="ECO:0000259" key="1">
    <source>
        <dbReference type="Pfam" id="PF07859"/>
    </source>
</evidence>